<comment type="caution">
    <text evidence="2">The sequence shown here is derived from an EMBL/GenBank/DDBJ whole genome shotgun (WGS) entry which is preliminary data.</text>
</comment>
<evidence type="ECO:0000313" key="3">
    <source>
        <dbReference type="Proteomes" id="UP001336835"/>
    </source>
</evidence>
<keyword evidence="3" id="KW-1185">Reference proteome</keyword>
<gene>
    <name evidence="2" type="ORF">VRU48_16490</name>
</gene>
<dbReference type="Proteomes" id="UP001336835">
    <property type="component" value="Unassembled WGS sequence"/>
</dbReference>
<sequence length="262" mass="28229">MKRNYILIAVLLLSTIIYSCKKNAVQDISSPISGAQIKFFNFGLNSPVVNFYANNTKVSAASSTTGTESSTTGVAFAAVYPSTNAYAVMTPGTYDLKAKRPSTSTVDPDQVIATINSTLADGKNYSLYTSGLYNTTTKTTDVFVVEDALPAIDSSAAYVRFVHACYNANAFTFIMKNTTTGIETVVAPSVSYKSASAFFRIPMGVYDLILRYPSAPTTNVVVRTAVSVIKSNTYSFSLRGDITLPYTGTATNRPFIDNTPNR</sequence>
<organism evidence="2 3">
    <name type="scientific">Pedobacter albus</name>
    <dbReference type="NCBI Taxonomy" id="3113905"/>
    <lineage>
        <taxon>Bacteria</taxon>
        <taxon>Pseudomonadati</taxon>
        <taxon>Bacteroidota</taxon>
        <taxon>Sphingobacteriia</taxon>
        <taxon>Sphingobacteriales</taxon>
        <taxon>Sphingobacteriaceae</taxon>
        <taxon>Pedobacter</taxon>
    </lineage>
</organism>
<accession>A0ABU7IB71</accession>
<evidence type="ECO:0000259" key="1">
    <source>
        <dbReference type="Pfam" id="PF14344"/>
    </source>
</evidence>
<feature type="domain" description="DUF4397" evidence="1">
    <location>
        <begin position="35"/>
        <end position="171"/>
    </location>
</feature>
<evidence type="ECO:0000313" key="2">
    <source>
        <dbReference type="EMBL" id="MEE1946725.1"/>
    </source>
</evidence>
<reference evidence="2 3" key="1">
    <citation type="submission" date="2024-01" db="EMBL/GenBank/DDBJ databases">
        <title>Pedobacter sp. nov., isolated from fresh soil.</title>
        <authorList>
            <person name="Le N.T.T."/>
        </authorList>
    </citation>
    <scope>NUCLEOTIDE SEQUENCE [LARGE SCALE GENOMIC DNA]</scope>
    <source>
        <strain evidence="2 3">KR3-3</strain>
    </source>
</reference>
<dbReference type="RefSeq" id="WP_330109019.1">
    <property type="nucleotide sequence ID" value="NZ_JAZDQT010000003.1"/>
</dbReference>
<proteinExistence type="predicted"/>
<dbReference type="EMBL" id="JAZDQT010000003">
    <property type="protein sequence ID" value="MEE1946725.1"/>
    <property type="molecule type" value="Genomic_DNA"/>
</dbReference>
<dbReference type="Pfam" id="PF14344">
    <property type="entry name" value="DUF4397"/>
    <property type="match status" value="1"/>
</dbReference>
<protein>
    <submittedName>
        <fullName evidence="2">DUF4397 domain-containing protein</fullName>
    </submittedName>
</protein>
<dbReference type="InterPro" id="IPR025510">
    <property type="entry name" value="DUF4397"/>
</dbReference>
<dbReference type="PROSITE" id="PS51257">
    <property type="entry name" value="PROKAR_LIPOPROTEIN"/>
    <property type="match status" value="1"/>
</dbReference>
<name>A0ABU7IB71_9SPHI</name>